<keyword evidence="4 5" id="KW-0720">Serine protease</keyword>
<dbReference type="InterPro" id="IPR034176">
    <property type="entry name" value="Peptidases_S8_13"/>
</dbReference>
<feature type="chain" id="PRO_5046801405" evidence="7">
    <location>
        <begin position="29"/>
        <end position="506"/>
    </location>
</feature>
<dbReference type="Pfam" id="PF00082">
    <property type="entry name" value="Peptidase_S8"/>
    <property type="match status" value="1"/>
</dbReference>
<evidence type="ECO:0000256" key="4">
    <source>
        <dbReference type="ARBA" id="ARBA00022825"/>
    </source>
</evidence>
<dbReference type="PANTHER" id="PTHR43806:SF11">
    <property type="entry name" value="CEREVISIN-RELATED"/>
    <property type="match status" value="1"/>
</dbReference>
<protein>
    <submittedName>
        <fullName evidence="9">S8 family peptidase</fullName>
    </submittedName>
</protein>
<name>A0ABY7QZK0_9ACTN</name>
<dbReference type="SUPFAM" id="SSF52743">
    <property type="entry name" value="Subtilisin-like"/>
    <property type="match status" value="1"/>
</dbReference>
<dbReference type="PRINTS" id="PR00723">
    <property type="entry name" value="SUBTILISIN"/>
</dbReference>
<dbReference type="Proteomes" id="UP001212097">
    <property type="component" value="Chromosome"/>
</dbReference>
<feature type="domain" description="Peptidase S8/S53" evidence="8">
    <location>
        <begin position="185"/>
        <end position="478"/>
    </location>
</feature>
<dbReference type="PROSITE" id="PS00136">
    <property type="entry name" value="SUBTILASE_ASP"/>
    <property type="match status" value="1"/>
</dbReference>
<proteinExistence type="inferred from homology"/>
<organism evidence="9 10">
    <name type="scientific">Cutibacterium equinum</name>
    <dbReference type="NCBI Taxonomy" id="3016342"/>
    <lineage>
        <taxon>Bacteria</taxon>
        <taxon>Bacillati</taxon>
        <taxon>Actinomycetota</taxon>
        <taxon>Actinomycetes</taxon>
        <taxon>Propionibacteriales</taxon>
        <taxon>Propionibacteriaceae</taxon>
        <taxon>Cutibacterium</taxon>
    </lineage>
</organism>
<evidence type="ECO:0000313" key="9">
    <source>
        <dbReference type="EMBL" id="WCC80468.1"/>
    </source>
</evidence>
<comment type="similarity">
    <text evidence="1 5 6">Belongs to the peptidase S8 family.</text>
</comment>
<dbReference type="InterPro" id="IPR036852">
    <property type="entry name" value="Peptidase_S8/S53_dom_sf"/>
</dbReference>
<dbReference type="InterPro" id="IPR022398">
    <property type="entry name" value="Peptidase_S8_His-AS"/>
</dbReference>
<evidence type="ECO:0000313" key="10">
    <source>
        <dbReference type="Proteomes" id="UP001212097"/>
    </source>
</evidence>
<evidence type="ECO:0000259" key="8">
    <source>
        <dbReference type="Pfam" id="PF00082"/>
    </source>
</evidence>
<dbReference type="InterPro" id="IPR050131">
    <property type="entry name" value="Peptidase_S8_subtilisin-like"/>
</dbReference>
<gene>
    <name evidence="9" type="ORF">O6R08_02810</name>
</gene>
<evidence type="ECO:0000256" key="1">
    <source>
        <dbReference type="ARBA" id="ARBA00011073"/>
    </source>
</evidence>
<evidence type="ECO:0000256" key="2">
    <source>
        <dbReference type="ARBA" id="ARBA00022670"/>
    </source>
</evidence>
<dbReference type="PROSITE" id="PS00137">
    <property type="entry name" value="SUBTILASE_HIS"/>
    <property type="match status" value="1"/>
</dbReference>
<sequence>MTSRRITTLLLCAVTGVSLAASAVPSNAADGFATAPLRTSESVKTTSEFVVHLKGASTSTRSVSHANSADRAHLKSLRGTFEHAAKARGTRVVGSMARANHSMSVQTSKGLDAKAAKAFKTELERNPEVESVEPVLHMTINERSETRGRTAAVSFTPNDRYWGRQWGLNSDKGIDAPGAWSTSIGSGVTVAVIDSGIIRHPDLDDKLLPGYDFISNRYVAGDGDGRDADPSDEGDWTRAGDCGPGSLPHDSSWHGSHVAGIIGASTNNGRGIAGAAPDSNILPVRALGHCGGTDVDIADAITWSAGGEVPGVPTNRHPAKVINMSLGGRSSYCPTSYQRAIDYARSRGATIIVAAGNENMDASKSTPGNCRGVVVVGATGQTGARSYFSNWGWTVDLSAPGGDDYTGDLILSTVNTGKTTPQAPAYGYMEGTSQAAPHVSAVAALMLSANPNLSPDQIEAILKQSVNYARCDAACGTGIVDARKAVASARNAYRNGGYRSGYLLHR</sequence>
<keyword evidence="3 5" id="KW-0378">Hydrolase</keyword>
<dbReference type="Gene3D" id="3.40.50.200">
    <property type="entry name" value="Peptidase S8/S53 domain"/>
    <property type="match status" value="1"/>
</dbReference>
<dbReference type="PROSITE" id="PS00138">
    <property type="entry name" value="SUBTILASE_SER"/>
    <property type="match status" value="1"/>
</dbReference>
<keyword evidence="2 5" id="KW-0645">Protease</keyword>
<dbReference type="PANTHER" id="PTHR43806">
    <property type="entry name" value="PEPTIDASE S8"/>
    <property type="match status" value="1"/>
</dbReference>
<dbReference type="InterPro" id="IPR000209">
    <property type="entry name" value="Peptidase_S8/S53_dom"/>
</dbReference>
<feature type="active site" description="Charge relay system" evidence="5">
    <location>
        <position position="254"/>
    </location>
</feature>
<dbReference type="PROSITE" id="PS51892">
    <property type="entry name" value="SUBTILASE"/>
    <property type="match status" value="1"/>
</dbReference>
<dbReference type="CDD" id="cd07496">
    <property type="entry name" value="Peptidases_S8_13"/>
    <property type="match status" value="1"/>
</dbReference>
<dbReference type="InterPro" id="IPR023828">
    <property type="entry name" value="Peptidase_S8_Ser-AS"/>
</dbReference>
<keyword evidence="7" id="KW-0732">Signal</keyword>
<evidence type="ECO:0000256" key="5">
    <source>
        <dbReference type="PROSITE-ProRule" id="PRU01240"/>
    </source>
</evidence>
<evidence type="ECO:0000256" key="7">
    <source>
        <dbReference type="SAM" id="SignalP"/>
    </source>
</evidence>
<dbReference type="EMBL" id="CP115668">
    <property type="protein sequence ID" value="WCC80468.1"/>
    <property type="molecule type" value="Genomic_DNA"/>
</dbReference>
<dbReference type="InterPro" id="IPR023827">
    <property type="entry name" value="Peptidase_S8_Asp-AS"/>
</dbReference>
<evidence type="ECO:0000256" key="6">
    <source>
        <dbReference type="RuleBase" id="RU003355"/>
    </source>
</evidence>
<keyword evidence="10" id="KW-1185">Reference proteome</keyword>
<feature type="active site" description="Charge relay system" evidence="5">
    <location>
        <position position="194"/>
    </location>
</feature>
<dbReference type="RefSeq" id="WP_271418649.1">
    <property type="nucleotide sequence ID" value="NZ_CP115668.1"/>
</dbReference>
<accession>A0ABY7QZK0</accession>
<feature type="signal peptide" evidence="7">
    <location>
        <begin position="1"/>
        <end position="28"/>
    </location>
</feature>
<dbReference type="InterPro" id="IPR015500">
    <property type="entry name" value="Peptidase_S8_subtilisin-rel"/>
</dbReference>
<reference evidence="9 10" key="1">
    <citation type="submission" date="2023-06" db="EMBL/GenBank/DDBJ databases">
        <title>The Gram-positive Non-spore-bearing Anaerobic Bacilli of Human Feces.</title>
        <authorList>
            <person name="Eggerth A.H."/>
        </authorList>
    </citation>
    <scope>NUCLEOTIDE SEQUENCE [LARGE SCALE GENOMIC DNA]</scope>
    <source>
        <strain evidence="9 10">CBA3108</strain>
    </source>
</reference>
<evidence type="ECO:0000256" key="3">
    <source>
        <dbReference type="ARBA" id="ARBA00022801"/>
    </source>
</evidence>
<feature type="active site" description="Charge relay system" evidence="5">
    <location>
        <position position="433"/>
    </location>
</feature>